<reference evidence="9" key="1">
    <citation type="submission" date="2025-08" db="UniProtKB">
        <authorList>
            <consortium name="Ensembl"/>
        </authorList>
    </citation>
    <scope>IDENTIFICATION</scope>
</reference>
<keyword evidence="5" id="KW-0539">Nucleus</keyword>
<dbReference type="InterPro" id="IPR047229">
    <property type="entry name" value="NFIL3-like"/>
</dbReference>
<dbReference type="Proteomes" id="UP000694564">
    <property type="component" value="Chromosome 16"/>
</dbReference>
<keyword evidence="4" id="KW-0804">Transcription</keyword>
<dbReference type="SUPFAM" id="SSF57959">
    <property type="entry name" value="Leucine zipper domain"/>
    <property type="match status" value="1"/>
</dbReference>
<evidence type="ECO:0000256" key="2">
    <source>
        <dbReference type="ARBA" id="ARBA00023015"/>
    </source>
</evidence>
<comment type="function">
    <text evidence="6">Acts as a transcriptional regulator that recognizes and binds to the sequence 5'-[GA]TTA[CT]GTAA[CT]-3', a sequence present in many cellular and viral promoters. Represses transcription from promoters with activating transcription factor (ATF) sites. Represses promoter activity in osteoblasts. Represses transcriptional activity of PER1. Represses transcriptional activity of PER2 via the B-site on the promoter. Activates transcription from the interleukin-3 promoter in T-cells. Competes for the same consensus-binding site with PAR DNA-binding factors (DBP, HLF and TEF). Component of the circadian clock that acts as a negative regulator for the circadian expression of PER2 oscillation in the cell-autonomous core clock. Protects pro-B cells from programmed cell death. Represses the transcription of CYP2A5. Positively regulates the expression and activity of CES2 by antagonizing the repressive action of NR1D1 on CES2. Required for the development of natural killer cell precursors.</text>
</comment>
<proteinExistence type="inferred from homology"/>
<dbReference type="FunFam" id="1.20.5.170:FF:000025">
    <property type="entry name" value="nuclear factor interleukin-3-regulated protein-like"/>
    <property type="match status" value="1"/>
</dbReference>
<keyword evidence="10" id="KW-1185">Reference proteome</keyword>
<dbReference type="PROSITE" id="PS00036">
    <property type="entry name" value="BZIP_BASIC"/>
    <property type="match status" value="1"/>
</dbReference>
<evidence type="ECO:0000313" key="9">
    <source>
        <dbReference type="Ensembl" id="ENSSVLP00005025578.1"/>
    </source>
</evidence>
<comment type="similarity">
    <text evidence="1">Belongs to the bZIP family. NFIL3 subfamily.</text>
</comment>
<dbReference type="PANTHER" id="PTHR15284:SF7">
    <property type="entry name" value="NFIL3 LIKE PROTEIN"/>
    <property type="match status" value="1"/>
</dbReference>
<dbReference type="GeneTree" id="ENSGT00940000164108"/>
<evidence type="ECO:0000256" key="7">
    <source>
        <dbReference type="ARBA" id="ARBA00083816"/>
    </source>
</evidence>
<dbReference type="InterPro" id="IPR047106">
    <property type="entry name" value="NFIL3-like_bZIP"/>
</dbReference>
<organism evidence="9 10">
    <name type="scientific">Sciurus vulgaris</name>
    <name type="common">Eurasian red squirrel</name>
    <dbReference type="NCBI Taxonomy" id="55149"/>
    <lineage>
        <taxon>Eukaryota</taxon>
        <taxon>Metazoa</taxon>
        <taxon>Chordata</taxon>
        <taxon>Craniata</taxon>
        <taxon>Vertebrata</taxon>
        <taxon>Euteleostomi</taxon>
        <taxon>Mammalia</taxon>
        <taxon>Eutheria</taxon>
        <taxon>Euarchontoglires</taxon>
        <taxon>Glires</taxon>
        <taxon>Rodentia</taxon>
        <taxon>Sciuromorpha</taxon>
        <taxon>Sciuridae</taxon>
        <taxon>Sciurinae</taxon>
        <taxon>Sciurini</taxon>
        <taxon>Sciurus</taxon>
    </lineage>
</organism>
<evidence type="ECO:0000256" key="5">
    <source>
        <dbReference type="ARBA" id="ARBA00023242"/>
    </source>
</evidence>
<dbReference type="PROSITE" id="PS50217">
    <property type="entry name" value="BZIP"/>
    <property type="match status" value="1"/>
</dbReference>
<dbReference type="GO" id="GO:0007623">
    <property type="term" value="P:circadian rhythm"/>
    <property type="evidence" value="ECO:0007669"/>
    <property type="project" value="TreeGrafter"/>
</dbReference>
<feature type="domain" description="BZIP" evidence="8">
    <location>
        <begin position="42"/>
        <end position="92"/>
    </location>
</feature>
<protein>
    <recommendedName>
        <fullName evidence="7">E4 promoter-binding protein 4</fullName>
    </recommendedName>
</protein>
<gene>
    <name evidence="9" type="primary">NFILZ</name>
</gene>
<dbReference type="InterPro" id="IPR046347">
    <property type="entry name" value="bZIP_sf"/>
</dbReference>
<dbReference type="InterPro" id="IPR004827">
    <property type="entry name" value="bZIP"/>
</dbReference>
<dbReference type="Ensembl" id="ENSSVLT00005028438.1">
    <property type="protein sequence ID" value="ENSSVLP00005025578.1"/>
    <property type="gene ID" value="ENSSVLG00005020290.1"/>
</dbReference>
<dbReference type="GO" id="GO:0003677">
    <property type="term" value="F:DNA binding"/>
    <property type="evidence" value="ECO:0007669"/>
    <property type="project" value="UniProtKB-KW"/>
</dbReference>
<keyword evidence="3" id="KW-0238">DNA-binding</keyword>
<evidence type="ECO:0000256" key="6">
    <source>
        <dbReference type="ARBA" id="ARBA00054316"/>
    </source>
</evidence>
<dbReference type="GO" id="GO:0003700">
    <property type="term" value="F:DNA-binding transcription factor activity"/>
    <property type="evidence" value="ECO:0007669"/>
    <property type="project" value="InterPro"/>
</dbReference>
<dbReference type="CDD" id="cd14694">
    <property type="entry name" value="bZIP_NFIL3"/>
    <property type="match status" value="1"/>
</dbReference>
<reference evidence="9" key="2">
    <citation type="submission" date="2025-09" db="UniProtKB">
        <authorList>
            <consortium name="Ensembl"/>
        </authorList>
    </citation>
    <scope>IDENTIFICATION</scope>
</reference>
<dbReference type="AlphaFoldDB" id="A0A8D2DJD2"/>
<name>A0A8D2DJD2_SCIVU</name>
<dbReference type="GO" id="GO:0005634">
    <property type="term" value="C:nucleus"/>
    <property type="evidence" value="ECO:0007669"/>
    <property type="project" value="TreeGrafter"/>
</dbReference>
<keyword evidence="2" id="KW-0805">Transcription regulation</keyword>
<dbReference type="SMART" id="SM00338">
    <property type="entry name" value="BRLZ"/>
    <property type="match status" value="1"/>
</dbReference>
<evidence type="ECO:0000313" key="10">
    <source>
        <dbReference type="Proteomes" id="UP000694564"/>
    </source>
</evidence>
<dbReference type="PANTHER" id="PTHR15284">
    <property type="entry name" value="NUCLEAR FACTOR INTERLEUKIN-3-REGULATED PROTEIN"/>
    <property type="match status" value="1"/>
</dbReference>
<evidence type="ECO:0000256" key="4">
    <source>
        <dbReference type="ARBA" id="ARBA00023163"/>
    </source>
</evidence>
<dbReference type="OrthoDB" id="6151507at2759"/>
<evidence type="ECO:0000256" key="1">
    <source>
        <dbReference type="ARBA" id="ARBA00006079"/>
    </source>
</evidence>
<dbReference type="Gene3D" id="1.20.5.170">
    <property type="match status" value="1"/>
</dbReference>
<sequence>MDVDVLGPPDVTRGPSRTLWVARGRGPAVRRQREFIPEEKKDTVYWEKRRRNNEAAKRSREKRRLNDVAVESRLAALLEENALLRAELRALKLRLGLLPPVGGPRVSPLQALLWESPWTGDSLPVAEPLSCLLGSRGGLKGPCSLDAGIPGCRGCLVAQGWAGLASSSRFSPESAALAPEKIDMALRAALPSALFRCHLLDGHVGSRPELKPCWGLWPPVPPGCRASGPSDVLLAPSADPTGLPATVTCLGPGSSPQGLAQPSLPHKLRIKSQALGRVSGGWVGGQAPL</sequence>
<dbReference type="Pfam" id="PF07716">
    <property type="entry name" value="bZIP_2"/>
    <property type="match status" value="1"/>
</dbReference>
<accession>A0A8D2DJD2</accession>
<evidence type="ECO:0000256" key="3">
    <source>
        <dbReference type="ARBA" id="ARBA00023125"/>
    </source>
</evidence>
<evidence type="ECO:0000259" key="8">
    <source>
        <dbReference type="PROSITE" id="PS50217"/>
    </source>
</evidence>